<evidence type="ECO:0000313" key="2">
    <source>
        <dbReference type="EMBL" id="KAF2402980.1"/>
    </source>
</evidence>
<protein>
    <submittedName>
        <fullName evidence="2">WD40 repeat-like protein</fullName>
    </submittedName>
</protein>
<dbReference type="InterPro" id="IPR001680">
    <property type="entry name" value="WD40_rpt"/>
</dbReference>
<feature type="region of interest" description="Disordered" evidence="1">
    <location>
        <begin position="559"/>
        <end position="588"/>
    </location>
</feature>
<dbReference type="SMART" id="SM00320">
    <property type="entry name" value="WD40"/>
    <property type="match status" value="8"/>
</dbReference>
<proteinExistence type="predicted"/>
<name>A0A6G1I3X0_9PEZI</name>
<feature type="compositionally biased region" description="Acidic residues" evidence="1">
    <location>
        <begin position="793"/>
        <end position="802"/>
    </location>
</feature>
<keyword evidence="3" id="KW-1185">Reference proteome</keyword>
<dbReference type="Gene3D" id="2.130.10.10">
    <property type="entry name" value="YVTN repeat-like/Quinoprotein amine dehydrogenase"/>
    <property type="match status" value="2"/>
</dbReference>
<evidence type="ECO:0000256" key="1">
    <source>
        <dbReference type="SAM" id="MobiDB-lite"/>
    </source>
</evidence>
<organism evidence="2 3">
    <name type="scientific">Trichodelitschia bisporula</name>
    <dbReference type="NCBI Taxonomy" id="703511"/>
    <lineage>
        <taxon>Eukaryota</taxon>
        <taxon>Fungi</taxon>
        <taxon>Dikarya</taxon>
        <taxon>Ascomycota</taxon>
        <taxon>Pezizomycotina</taxon>
        <taxon>Dothideomycetes</taxon>
        <taxon>Dothideomycetes incertae sedis</taxon>
        <taxon>Phaeotrichales</taxon>
        <taxon>Phaeotrichaceae</taxon>
        <taxon>Trichodelitschia</taxon>
    </lineage>
</organism>
<sequence>MDVHRSRFVPYPSSAINALAFSHSTGEELGHHTNSLRLAVGRANGDIEIWNPANGAWVHETTFRGGKDRSVEGLAWIQEEDVIDSKGKTSSGALRLFSIGYSSTVTEWDLGTGLPRRHSSGNHSEVWCLAAQPRWRKAKGGEWQGQNLVGGCADGTVAVISTADDDLVFQKFLARPTAKKARTLSITFQNRDTVVAGYADSTIRVYDIRNGSLIRNVTLGGAPKGGPRDILVWAVKCLPNGDIVSGDSTGEVRFFDGSNYSQYQRIAGHEADILDIATSKDGKLVCSTGMDRRTTIYNNSGKRKWAHASHRVYHEHDVKALATFESKSLSIMASGGLDTNLVIVPVRGIWLENHRQVSGLPQTPPVASASSARCIVSWWERQISIWHVKPHKATTEGRVHKLAAQMTLKGEESITSAAITPDGTLLAVASAAEVKVFRLTVRSTTDDSLRVRRVESEVPLPGASLVQFSPDVRWLAMAGPKGISLVCLGNTERGTRIVPHVLRLTRLTRPASKERGDTALGDYLRMVTRMQFSPDGCMLAASDLSGYIDSWVMSGEEIGGPEFAPVASNGTLQQQEEEEDSDDEDDDAAATPAVFGLSWSLNPTAKLLPKLDSAPLVLTFRPNPRPFKRCADACCGHGEADHDEASSDTSDDEHSAPDDELPYRLVVLTAQHNLYELDLAGGRLTNWSRRNAPGSNLPQRFRMILDRAMGAVWHVTRDWERLWVYGTSWVYMFDMAQDFPPVHTKDDAPLVGGKRKREESGAGGRRREHEVKGIKDVRTVAGGKEVKRRRQDETEECAGLESEGETAVVRRRRGSNRDAEAESDAEDGPLQFWYTHKFRPILGLVDVVDPKQPRKRERAVEVVLIERPGWELDLPERFVGTHAR</sequence>
<dbReference type="InterPro" id="IPR015943">
    <property type="entry name" value="WD40/YVTN_repeat-like_dom_sf"/>
</dbReference>
<dbReference type="PANTHER" id="PTHR44163:SF1">
    <property type="entry name" value="U3 SMALL NUCLEOLAR RNA-ASSOCIATED PROTEIN 4 HOMOLOG"/>
    <property type="match status" value="1"/>
</dbReference>
<feature type="region of interest" description="Disordered" evidence="1">
    <location>
        <begin position="783"/>
        <end position="802"/>
    </location>
</feature>
<feature type="region of interest" description="Disordered" evidence="1">
    <location>
        <begin position="638"/>
        <end position="658"/>
    </location>
</feature>
<dbReference type="GO" id="GO:0030686">
    <property type="term" value="C:90S preribosome"/>
    <property type="evidence" value="ECO:0007669"/>
    <property type="project" value="InterPro"/>
</dbReference>
<dbReference type="SUPFAM" id="SSF50978">
    <property type="entry name" value="WD40 repeat-like"/>
    <property type="match status" value="2"/>
</dbReference>
<accession>A0A6G1I3X0</accession>
<dbReference type="Proteomes" id="UP000799640">
    <property type="component" value="Unassembled WGS sequence"/>
</dbReference>
<dbReference type="GO" id="GO:0032040">
    <property type="term" value="C:small-subunit processome"/>
    <property type="evidence" value="ECO:0007669"/>
    <property type="project" value="TreeGrafter"/>
</dbReference>
<dbReference type="GO" id="GO:0003723">
    <property type="term" value="F:RNA binding"/>
    <property type="evidence" value="ECO:0007669"/>
    <property type="project" value="TreeGrafter"/>
</dbReference>
<dbReference type="Pfam" id="PF00400">
    <property type="entry name" value="WD40"/>
    <property type="match status" value="1"/>
</dbReference>
<dbReference type="AlphaFoldDB" id="A0A6G1I3X0"/>
<feature type="region of interest" description="Disordered" evidence="1">
    <location>
        <begin position="744"/>
        <end position="772"/>
    </location>
</feature>
<dbReference type="GO" id="GO:0034455">
    <property type="term" value="C:t-UTP complex"/>
    <property type="evidence" value="ECO:0007669"/>
    <property type="project" value="TreeGrafter"/>
</dbReference>
<evidence type="ECO:0000313" key="3">
    <source>
        <dbReference type="Proteomes" id="UP000799640"/>
    </source>
</evidence>
<feature type="compositionally biased region" description="Acidic residues" evidence="1">
    <location>
        <begin position="575"/>
        <end position="588"/>
    </location>
</feature>
<dbReference type="InterPro" id="IPR046351">
    <property type="entry name" value="UTP4"/>
</dbReference>
<feature type="compositionally biased region" description="Basic and acidic residues" evidence="1">
    <location>
        <begin position="756"/>
        <end position="772"/>
    </location>
</feature>
<dbReference type="PANTHER" id="PTHR44163">
    <property type="entry name" value="U3 SMALL NUCLEOLAR RNA-ASSOCIATED PROTEIN 4 HOMOLOG"/>
    <property type="match status" value="1"/>
</dbReference>
<dbReference type="GO" id="GO:0000462">
    <property type="term" value="P:maturation of SSU-rRNA from tricistronic rRNA transcript (SSU-rRNA, 5.8S rRNA, LSU-rRNA)"/>
    <property type="evidence" value="ECO:0007669"/>
    <property type="project" value="InterPro"/>
</dbReference>
<gene>
    <name evidence="2" type="ORF">EJ06DRAFT_547322</name>
</gene>
<reference evidence="2" key="1">
    <citation type="journal article" date="2020" name="Stud. Mycol.">
        <title>101 Dothideomycetes genomes: a test case for predicting lifestyles and emergence of pathogens.</title>
        <authorList>
            <person name="Haridas S."/>
            <person name="Albert R."/>
            <person name="Binder M."/>
            <person name="Bloem J."/>
            <person name="Labutti K."/>
            <person name="Salamov A."/>
            <person name="Andreopoulos B."/>
            <person name="Baker S."/>
            <person name="Barry K."/>
            <person name="Bills G."/>
            <person name="Bluhm B."/>
            <person name="Cannon C."/>
            <person name="Castanera R."/>
            <person name="Culley D."/>
            <person name="Daum C."/>
            <person name="Ezra D."/>
            <person name="Gonzalez J."/>
            <person name="Henrissat B."/>
            <person name="Kuo A."/>
            <person name="Liang C."/>
            <person name="Lipzen A."/>
            <person name="Lutzoni F."/>
            <person name="Magnuson J."/>
            <person name="Mondo S."/>
            <person name="Nolan M."/>
            <person name="Ohm R."/>
            <person name="Pangilinan J."/>
            <person name="Park H.-J."/>
            <person name="Ramirez L."/>
            <person name="Alfaro M."/>
            <person name="Sun H."/>
            <person name="Tritt A."/>
            <person name="Yoshinaga Y."/>
            <person name="Zwiers L.-H."/>
            <person name="Turgeon B."/>
            <person name="Goodwin S."/>
            <person name="Spatafora J."/>
            <person name="Crous P."/>
            <person name="Grigoriev I."/>
        </authorList>
    </citation>
    <scope>NUCLEOTIDE SEQUENCE</scope>
    <source>
        <strain evidence="2">CBS 262.69</strain>
    </source>
</reference>
<dbReference type="OrthoDB" id="8883818at2759"/>
<dbReference type="EMBL" id="ML996690">
    <property type="protein sequence ID" value="KAF2402980.1"/>
    <property type="molecule type" value="Genomic_DNA"/>
</dbReference>
<dbReference type="InterPro" id="IPR036322">
    <property type="entry name" value="WD40_repeat_dom_sf"/>
</dbReference>